<evidence type="ECO:0000256" key="1">
    <source>
        <dbReference type="ARBA" id="ARBA00009673"/>
    </source>
</evidence>
<evidence type="ECO:0000313" key="7">
    <source>
        <dbReference type="EMBL" id="KAF4305898.1"/>
    </source>
</evidence>
<dbReference type="PANTHER" id="PTHR10472">
    <property type="entry name" value="D-TYROSYL-TRNA TYR DEACYLASE"/>
    <property type="match status" value="1"/>
</dbReference>
<dbReference type="FunFam" id="3.50.80.10:FF:000001">
    <property type="entry name" value="D-aminoacyl-tRNA deacylase"/>
    <property type="match status" value="1"/>
</dbReference>
<dbReference type="AlphaFoldDB" id="A0A8H4IVI4"/>
<keyword evidence="6" id="KW-0963">Cytoplasm</keyword>
<dbReference type="InterPro" id="IPR003732">
    <property type="entry name" value="Daa-tRNA_deacyls_DTD"/>
</dbReference>
<comment type="catalytic activity">
    <reaction evidence="5">
        <text>a D-aminoacyl-tRNA + H2O = a tRNA + a D-alpha-amino acid + H(+)</text>
        <dbReference type="Rhea" id="RHEA:13953"/>
        <dbReference type="Rhea" id="RHEA-COMP:10123"/>
        <dbReference type="Rhea" id="RHEA-COMP:10124"/>
        <dbReference type="ChEBI" id="CHEBI:15377"/>
        <dbReference type="ChEBI" id="CHEBI:15378"/>
        <dbReference type="ChEBI" id="CHEBI:59871"/>
        <dbReference type="ChEBI" id="CHEBI:78442"/>
        <dbReference type="ChEBI" id="CHEBI:79333"/>
        <dbReference type="EC" id="3.1.1.96"/>
    </reaction>
</comment>
<reference evidence="7" key="1">
    <citation type="submission" date="2020-04" db="EMBL/GenBank/DDBJ databases">
        <title>Genome Assembly and Annotation of Botryosphaeria dothidea sdau 11-99, a Latent Pathogen of Apple Fruit Ring Rot in China.</title>
        <authorList>
            <person name="Yu C."/>
            <person name="Diao Y."/>
            <person name="Lu Q."/>
            <person name="Zhao J."/>
            <person name="Cui S."/>
            <person name="Peng C."/>
            <person name="He B."/>
            <person name="Liu H."/>
        </authorList>
    </citation>
    <scope>NUCLEOTIDE SEQUENCE [LARGE SCALE GENOMIC DNA]</scope>
    <source>
        <strain evidence="7">Sdau11-99</strain>
    </source>
</reference>
<dbReference type="Pfam" id="PF02580">
    <property type="entry name" value="Tyr_Deacylase"/>
    <property type="match status" value="1"/>
</dbReference>
<comment type="subcellular location">
    <subcellularLocation>
        <location evidence="6">Cytoplasm</location>
    </subcellularLocation>
</comment>
<proteinExistence type="inferred from homology"/>
<evidence type="ECO:0000256" key="4">
    <source>
        <dbReference type="ARBA" id="ARBA00047676"/>
    </source>
</evidence>
<dbReference type="GO" id="GO:0051500">
    <property type="term" value="F:D-tyrosyl-tRNA(Tyr) deacylase activity"/>
    <property type="evidence" value="ECO:0007669"/>
    <property type="project" value="TreeGrafter"/>
</dbReference>
<dbReference type="PANTHER" id="PTHR10472:SF5">
    <property type="entry name" value="D-AMINOACYL-TRNA DEACYLASE 1"/>
    <property type="match status" value="1"/>
</dbReference>
<dbReference type="Gene3D" id="3.50.80.10">
    <property type="entry name" value="D-tyrosyl-tRNA(Tyr) deacylase"/>
    <property type="match status" value="1"/>
</dbReference>
<dbReference type="EC" id="3.1.1.96" evidence="2 6"/>
<keyword evidence="6" id="KW-0820">tRNA-binding</keyword>
<accession>A0A8H4IVI4</accession>
<name>A0A8H4IVI4_9PEZI</name>
<dbReference type="OrthoDB" id="275783at2759"/>
<evidence type="ECO:0000256" key="5">
    <source>
        <dbReference type="ARBA" id="ARBA00048018"/>
    </source>
</evidence>
<dbReference type="InterPro" id="IPR023509">
    <property type="entry name" value="DTD-like_sf"/>
</dbReference>
<gene>
    <name evidence="7" type="ORF">GTA08_BOTSDO06747</name>
</gene>
<organism evidence="7 8">
    <name type="scientific">Botryosphaeria dothidea</name>
    <dbReference type="NCBI Taxonomy" id="55169"/>
    <lineage>
        <taxon>Eukaryota</taxon>
        <taxon>Fungi</taxon>
        <taxon>Dikarya</taxon>
        <taxon>Ascomycota</taxon>
        <taxon>Pezizomycotina</taxon>
        <taxon>Dothideomycetes</taxon>
        <taxon>Dothideomycetes incertae sedis</taxon>
        <taxon>Botryosphaeriales</taxon>
        <taxon>Botryosphaeriaceae</taxon>
        <taxon>Botryosphaeria</taxon>
    </lineage>
</organism>
<sequence>MKGDPQNKQTYGKRALIIAAVLQRVKSASVTVDGNLISSIGKGILVFVGVGKEDTPKEVEKMAGKVLTMQLWDDDEGGKWKKNVKDVGGEVLCVSQFTLLASTKKGKKPSFHRSAPEQLARDLYSSFYKKTQELYEKEKVKDGVFQAMMDVALVNDGPVTIEIDSDPPKMDIPGSTGEESDRVKLEDLVNKMDRIQKEFKIPAELLK</sequence>
<dbReference type="GO" id="GO:0005737">
    <property type="term" value="C:cytoplasm"/>
    <property type="evidence" value="ECO:0007669"/>
    <property type="project" value="UniProtKB-SubCell"/>
</dbReference>
<dbReference type="SUPFAM" id="SSF69500">
    <property type="entry name" value="DTD-like"/>
    <property type="match status" value="1"/>
</dbReference>
<dbReference type="Proteomes" id="UP000572817">
    <property type="component" value="Unassembled WGS sequence"/>
</dbReference>
<keyword evidence="6" id="KW-0378">Hydrolase</keyword>
<keyword evidence="6" id="KW-0694">RNA-binding</keyword>
<dbReference type="GO" id="GO:0000049">
    <property type="term" value="F:tRNA binding"/>
    <property type="evidence" value="ECO:0007669"/>
    <property type="project" value="UniProtKB-KW"/>
</dbReference>
<evidence type="ECO:0000256" key="3">
    <source>
        <dbReference type="ARBA" id="ARBA00020007"/>
    </source>
</evidence>
<comment type="catalytic activity">
    <reaction evidence="4">
        <text>glycyl-tRNA(Ala) + H2O = tRNA(Ala) + glycine + H(+)</text>
        <dbReference type="Rhea" id="RHEA:53744"/>
        <dbReference type="Rhea" id="RHEA-COMP:9657"/>
        <dbReference type="Rhea" id="RHEA-COMP:13640"/>
        <dbReference type="ChEBI" id="CHEBI:15377"/>
        <dbReference type="ChEBI" id="CHEBI:15378"/>
        <dbReference type="ChEBI" id="CHEBI:57305"/>
        <dbReference type="ChEBI" id="CHEBI:78442"/>
        <dbReference type="ChEBI" id="CHEBI:78522"/>
        <dbReference type="EC" id="3.1.1.96"/>
    </reaction>
</comment>
<dbReference type="HAMAP" id="MF_00518">
    <property type="entry name" value="Deacylase_Dtd"/>
    <property type="match status" value="1"/>
</dbReference>
<dbReference type="EMBL" id="WWBZ02000040">
    <property type="protein sequence ID" value="KAF4305898.1"/>
    <property type="molecule type" value="Genomic_DNA"/>
</dbReference>
<comment type="similarity">
    <text evidence="1 6">Belongs to the DTD family.</text>
</comment>
<evidence type="ECO:0000313" key="8">
    <source>
        <dbReference type="Proteomes" id="UP000572817"/>
    </source>
</evidence>
<evidence type="ECO:0000256" key="2">
    <source>
        <dbReference type="ARBA" id="ARBA00013056"/>
    </source>
</evidence>
<keyword evidence="8" id="KW-1185">Reference proteome</keyword>
<protein>
    <recommendedName>
        <fullName evidence="3 6">D-aminoacyl-tRNA deacylase</fullName>
        <ecNumber evidence="2 6">3.1.1.96</ecNumber>
    </recommendedName>
</protein>
<dbReference type="NCBIfam" id="TIGR00256">
    <property type="entry name" value="D-aminoacyl-tRNA deacylase"/>
    <property type="match status" value="1"/>
</dbReference>
<comment type="caution">
    <text evidence="7">The sequence shown here is derived from an EMBL/GenBank/DDBJ whole genome shotgun (WGS) entry which is preliminary data.</text>
</comment>
<evidence type="ECO:0000256" key="6">
    <source>
        <dbReference type="RuleBase" id="RU003470"/>
    </source>
</evidence>